<dbReference type="Proteomes" id="UP000283063">
    <property type="component" value="Chromosome"/>
</dbReference>
<dbReference type="EMBL" id="CP033219">
    <property type="protein sequence ID" value="AZV78305.1"/>
    <property type="molecule type" value="Genomic_DNA"/>
</dbReference>
<feature type="transmembrane region" description="Helical" evidence="1">
    <location>
        <begin position="6"/>
        <end position="29"/>
    </location>
</feature>
<organism evidence="3 4">
    <name type="scientific">Parasedimentitalea marina</name>
    <dbReference type="NCBI Taxonomy" id="2483033"/>
    <lineage>
        <taxon>Bacteria</taxon>
        <taxon>Pseudomonadati</taxon>
        <taxon>Pseudomonadota</taxon>
        <taxon>Alphaproteobacteria</taxon>
        <taxon>Rhodobacterales</taxon>
        <taxon>Paracoccaceae</taxon>
        <taxon>Parasedimentitalea</taxon>
    </lineage>
</organism>
<keyword evidence="3" id="KW-0813">Transport</keyword>
<feature type="domain" description="Potassium channel" evidence="2">
    <location>
        <begin position="69"/>
        <end position="131"/>
    </location>
</feature>
<dbReference type="InterPro" id="IPR013099">
    <property type="entry name" value="K_chnl_dom"/>
</dbReference>
<evidence type="ECO:0000313" key="3">
    <source>
        <dbReference type="EMBL" id="AZV78305.1"/>
    </source>
</evidence>
<proteinExistence type="predicted"/>
<sequence length="148" mass="16139">MSLLQQLLWGSLVLILCLILETAILLLCAKTLKRLVKRFGAIVRPRHTTSFIFVALSYVIFAHTLQVWIWSSGFVLSGALPDWNTAVYFSLVTYTTLGYGDVILGPAMRIFAAFSAVTGLLGFGISTAFLVGAIGHIFVVDNKVDGDI</sequence>
<dbReference type="SUPFAM" id="SSF81324">
    <property type="entry name" value="Voltage-gated potassium channels"/>
    <property type="match status" value="1"/>
</dbReference>
<evidence type="ECO:0000256" key="1">
    <source>
        <dbReference type="SAM" id="Phobius"/>
    </source>
</evidence>
<reference evidence="3 4" key="1">
    <citation type="submission" date="2018-10" db="EMBL/GenBank/DDBJ databases">
        <title>Parasedimentitalea marina sp. nov., a psychrophilic bacterium isolated from deep seawater of the New Britain Trench.</title>
        <authorList>
            <person name="Cao J."/>
        </authorList>
    </citation>
    <scope>NUCLEOTIDE SEQUENCE [LARGE SCALE GENOMIC DNA]</scope>
    <source>
        <strain evidence="3 4">W43</strain>
    </source>
</reference>
<feature type="transmembrane region" description="Helical" evidence="1">
    <location>
        <begin position="111"/>
        <end position="139"/>
    </location>
</feature>
<name>A0A3T0N2R3_9RHOB</name>
<keyword evidence="1" id="KW-1133">Transmembrane helix</keyword>
<keyword evidence="1" id="KW-0812">Transmembrane</keyword>
<dbReference type="OrthoDB" id="2974133at2"/>
<evidence type="ECO:0000313" key="4">
    <source>
        <dbReference type="Proteomes" id="UP000283063"/>
    </source>
</evidence>
<dbReference type="Gene3D" id="1.10.287.70">
    <property type="match status" value="1"/>
</dbReference>
<feature type="transmembrane region" description="Helical" evidence="1">
    <location>
        <begin position="83"/>
        <end position="104"/>
    </location>
</feature>
<gene>
    <name evidence="3" type="ORF">EBB79_10740</name>
</gene>
<accession>A0A3T0N2R3</accession>
<keyword evidence="1" id="KW-0472">Membrane</keyword>
<dbReference type="Pfam" id="PF07885">
    <property type="entry name" value="Ion_trans_2"/>
    <property type="match status" value="1"/>
</dbReference>
<keyword evidence="3" id="KW-0406">Ion transport</keyword>
<dbReference type="AlphaFoldDB" id="A0A3T0N2R3"/>
<dbReference type="RefSeq" id="WP_127748864.1">
    <property type="nucleotide sequence ID" value="NZ_CP033219.1"/>
</dbReference>
<dbReference type="GO" id="GO:0034220">
    <property type="term" value="P:monoatomic ion transmembrane transport"/>
    <property type="evidence" value="ECO:0007669"/>
    <property type="project" value="UniProtKB-KW"/>
</dbReference>
<evidence type="ECO:0000259" key="2">
    <source>
        <dbReference type="Pfam" id="PF07885"/>
    </source>
</evidence>
<keyword evidence="4" id="KW-1185">Reference proteome</keyword>
<feature type="transmembrane region" description="Helical" evidence="1">
    <location>
        <begin position="50"/>
        <end position="71"/>
    </location>
</feature>
<keyword evidence="3" id="KW-0407">Ion channel</keyword>
<protein>
    <submittedName>
        <fullName evidence="3">Two pore domain potassium channel family protein</fullName>
    </submittedName>
</protein>
<dbReference type="KEGG" id="sedi:EBB79_10740"/>